<accession>A0ABV6NCC5</accession>
<dbReference type="Pfam" id="PF03060">
    <property type="entry name" value="NMO"/>
    <property type="match status" value="2"/>
</dbReference>
<gene>
    <name evidence="6" type="ORF">ACFFH4_04830</name>
</gene>
<evidence type="ECO:0000313" key="7">
    <source>
        <dbReference type="Proteomes" id="UP001589833"/>
    </source>
</evidence>
<dbReference type="Gene3D" id="3.20.20.70">
    <property type="entry name" value="Aldolase class I"/>
    <property type="match status" value="1"/>
</dbReference>
<reference evidence="6 7" key="1">
    <citation type="submission" date="2024-09" db="EMBL/GenBank/DDBJ databases">
        <authorList>
            <person name="Sun Q."/>
            <person name="Mori K."/>
        </authorList>
    </citation>
    <scope>NUCLEOTIDE SEQUENCE [LARGE SCALE GENOMIC DNA]</scope>
    <source>
        <strain evidence="6 7">NCAIM B.02301</strain>
    </source>
</reference>
<dbReference type="InterPro" id="IPR013785">
    <property type="entry name" value="Aldolase_TIM"/>
</dbReference>
<name>A0ABV6NCC5_9BACI</name>
<dbReference type="SUPFAM" id="SSF51412">
    <property type="entry name" value="Inosine monophosphate dehydrogenase (IMPDH)"/>
    <property type="match status" value="1"/>
</dbReference>
<dbReference type="GO" id="GO:0016491">
    <property type="term" value="F:oxidoreductase activity"/>
    <property type="evidence" value="ECO:0007669"/>
    <property type="project" value="UniProtKB-KW"/>
</dbReference>
<sequence>MNDLFKENRVTKLLDIRYPIIEGGMAQIGDGTLAAAISNEGGLGQIAVSGMSPSKFREEIEIAVSKTTSPFGVNIPISGYFSSNEYFDVIVENKDKIKAVSLSSGDPRSYIPFFKQLGLKVMVVVGTVKHALNAEKAGADLVICEGFEAGGRNSPYELTLFSLIPQVRRAIDIPIVAAGGISSGEGILAALALGADGVQIGTRFIATKECMAHDSYKQLLVNSNDADTIIMERSIGGVNRVVKSIYVDQVLQLEKQATSFQDLYPYINGYKNKLGALQGNFEEGWVHAGQSVGLIDSIVSVEELFDQLIRELEQAQESLFQNVEKLLK</sequence>
<keyword evidence="7" id="KW-1185">Reference proteome</keyword>
<dbReference type="PANTHER" id="PTHR32332:SF20">
    <property type="entry name" value="2-NITROPROPANE DIOXYGENASE-LIKE PROTEIN"/>
    <property type="match status" value="1"/>
</dbReference>
<keyword evidence="3" id="KW-0285">Flavoprotein</keyword>
<evidence type="ECO:0000256" key="5">
    <source>
        <dbReference type="ARBA" id="ARBA00023002"/>
    </source>
</evidence>
<evidence type="ECO:0000313" key="6">
    <source>
        <dbReference type="EMBL" id="MFC0558371.1"/>
    </source>
</evidence>
<keyword evidence="4" id="KW-0288">FMN</keyword>
<protein>
    <recommendedName>
        <fullName evidence="2">Probable nitronate monooxygenase</fullName>
    </recommendedName>
</protein>
<dbReference type="CDD" id="cd04730">
    <property type="entry name" value="NPD_like"/>
    <property type="match status" value="1"/>
</dbReference>
<evidence type="ECO:0000256" key="4">
    <source>
        <dbReference type="ARBA" id="ARBA00022643"/>
    </source>
</evidence>
<proteinExistence type="predicted"/>
<comment type="function">
    <text evidence="1">Nitronate monooxygenase that uses molecular oxygen to catalyze the oxidative denitrification of alkyl nitronates. Acts on propionate 3-nitronate (P3N), the presumed physiological substrate. Probably functions in the detoxification of P3N, a metabolic poison produced by plants and fungi as a defense mechanism.</text>
</comment>
<evidence type="ECO:0000256" key="2">
    <source>
        <dbReference type="ARBA" id="ARBA00013457"/>
    </source>
</evidence>
<dbReference type="PANTHER" id="PTHR32332">
    <property type="entry name" value="2-NITROPROPANE DIOXYGENASE"/>
    <property type="match status" value="1"/>
</dbReference>
<dbReference type="RefSeq" id="WP_273840953.1">
    <property type="nucleotide sequence ID" value="NZ_JAQQWT010000003.1"/>
</dbReference>
<evidence type="ECO:0000256" key="3">
    <source>
        <dbReference type="ARBA" id="ARBA00022630"/>
    </source>
</evidence>
<dbReference type="EMBL" id="JBHLTR010000004">
    <property type="protein sequence ID" value="MFC0558371.1"/>
    <property type="molecule type" value="Genomic_DNA"/>
</dbReference>
<evidence type="ECO:0000256" key="1">
    <source>
        <dbReference type="ARBA" id="ARBA00003535"/>
    </source>
</evidence>
<organism evidence="6 7">
    <name type="scientific">Halalkalibacter alkalisediminis</name>
    <dbReference type="NCBI Taxonomy" id="935616"/>
    <lineage>
        <taxon>Bacteria</taxon>
        <taxon>Bacillati</taxon>
        <taxon>Bacillota</taxon>
        <taxon>Bacilli</taxon>
        <taxon>Bacillales</taxon>
        <taxon>Bacillaceae</taxon>
        <taxon>Halalkalibacter</taxon>
    </lineage>
</organism>
<keyword evidence="5 6" id="KW-0560">Oxidoreductase</keyword>
<dbReference type="InterPro" id="IPR004136">
    <property type="entry name" value="NMO"/>
</dbReference>
<dbReference type="Proteomes" id="UP001589833">
    <property type="component" value="Unassembled WGS sequence"/>
</dbReference>
<comment type="caution">
    <text evidence="6">The sequence shown here is derived from an EMBL/GenBank/DDBJ whole genome shotgun (WGS) entry which is preliminary data.</text>
</comment>